<gene>
    <name evidence="2" type="ORF">Q4T40_13755</name>
</gene>
<feature type="domain" description="N-acetyltransferase" evidence="1">
    <location>
        <begin position="1"/>
        <end position="154"/>
    </location>
</feature>
<protein>
    <submittedName>
        <fullName evidence="2">GNAT family N-acetyltransferase</fullName>
    </submittedName>
</protein>
<dbReference type="CDD" id="cd04301">
    <property type="entry name" value="NAT_SF"/>
    <property type="match status" value="1"/>
</dbReference>
<dbReference type="InterPro" id="IPR052777">
    <property type="entry name" value="Acetyltransferase_Enz"/>
</dbReference>
<dbReference type="Proteomes" id="UP001254848">
    <property type="component" value="Unassembled WGS sequence"/>
</dbReference>
<dbReference type="PROSITE" id="PS51186">
    <property type="entry name" value="GNAT"/>
    <property type="match status" value="1"/>
</dbReference>
<evidence type="ECO:0000313" key="2">
    <source>
        <dbReference type="EMBL" id="MDT8902315.1"/>
    </source>
</evidence>
<evidence type="ECO:0000259" key="1">
    <source>
        <dbReference type="PROSITE" id="PS51186"/>
    </source>
</evidence>
<dbReference type="InterPro" id="IPR016181">
    <property type="entry name" value="Acyl_CoA_acyltransferase"/>
</dbReference>
<dbReference type="SUPFAM" id="SSF55729">
    <property type="entry name" value="Acyl-CoA N-acyltransferases (Nat)"/>
    <property type="match status" value="1"/>
</dbReference>
<dbReference type="Gene3D" id="3.40.630.30">
    <property type="match status" value="1"/>
</dbReference>
<dbReference type="PANTHER" id="PTHR43305:SF1">
    <property type="entry name" value="FAMILY N-ACETYLTRANSFERASE, PUTATIVE (AFU_ORTHOLOGUE AFUA_2G01380)-RELATED"/>
    <property type="match status" value="1"/>
</dbReference>
<proteinExistence type="predicted"/>
<comment type="caution">
    <text evidence="2">The sequence shown here is derived from an EMBL/GenBank/DDBJ whole genome shotgun (WGS) entry which is preliminary data.</text>
</comment>
<evidence type="ECO:0000313" key="3">
    <source>
        <dbReference type="Proteomes" id="UP001254848"/>
    </source>
</evidence>
<dbReference type="Pfam" id="PF00583">
    <property type="entry name" value="Acetyltransf_1"/>
    <property type="match status" value="1"/>
</dbReference>
<dbReference type="EMBL" id="JAUOZS010000001">
    <property type="protein sequence ID" value="MDT8902315.1"/>
    <property type="molecule type" value="Genomic_DNA"/>
</dbReference>
<sequence length="154" mass="16897">MPRIIPAHTDEYLEIIRRLFDEYAASLPFDLDFQGFADELAALPGKYAPPDGALLLLLDGEEPAGCVALRPLADGVCEMKRLYVRPACRGQGYGQLLAEAIIAAARRLGYRAMRLDTVPGMDAAIAMYESLGFAPIEPYCYNPVPGTKFLEKTL</sequence>
<reference evidence="2 3" key="1">
    <citation type="submission" date="2023-07" db="EMBL/GenBank/DDBJ databases">
        <title>The novel representative of Negativicutes class, Anaeroselena agilis gen. nov. sp. nov.</title>
        <authorList>
            <person name="Prokofeva M.I."/>
            <person name="Elcheninov A.G."/>
            <person name="Klyukina A."/>
            <person name="Kublanov I.V."/>
            <person name="Frolov E.N."/>
            <person name="Podosokorskaya O.A."/>
        </authorList>
    </citation>
    <scope>NUCLEOTIDE SEQUENCE [LARGE SCALE GENOMIC DNA]</scope>
    <source>
        <strain evidence="2 3">4137-cl</strain>
    </source>
</reference>
<keyword evidence="3" id="KW-1185">Reference proteome</keyword>
<accession>A0ABU3NZV8</accession>
<organism evidence="2 3">
    <name type="scientific">Anaeroselena agilis</name>
    <dbReference type="NCBI Taxonomy" id="3063788"/>
    <lineage>
        <taxon>Bacteria</taxon>
        <taxon>Bacillati</taxon>
        <taxon>Bacillota</taxon>
        <taxon>Negativicutes</taxon>
        <taxon>Acetonemataceae</taxon>
        <taxon>Anaeroselena</taxon>
    </lineage>
</organism>
<dbReference type="PANTHER" id="PTHR43305">
    <property type="entry name" value="FAMILY N-ACETYLTRANSFERASE, PUTATIVE (AFU_ORTHOLOGUE AFUA_2G01380)-RELATED"/>
    <property type="match status" value="1"/>
</dbReference>
<dbReference type="RefSeq" id="WP_413780799.1">
    <property type="nucleotide sequence ID" value="NZ_JAUOZS010000001.1"/>
</dbReference>
<name>A0ABU3NZV8_9FIRM</name>
<dbReference type="InterPro" id="IPR000182">
    <property type="entry name" value="GNAT_dom"/>
</dbReference>